<accession>A0A7X9UBX8</accession>
<evidence type="ECO:0000313" key="1">
    <source>
        <dbReference type="EMBL" id="NMF55689.1"/>
    </source>
</evidence>
<reference evidence="1 2" key="1">
    <citation type="submission" date="2020-04" db="EMBL/GenBank/DDBJ databases">
        <title>Collinsella sp. KGMB02528 nov., an anaerobic actinobacterium isolated from human feces.</title>
        <authorList>
            <person name="Han K.-I."/>
            <person name="Eom M.K."/>
            <person name="Kim J.-S."/>
            <person name="Lee K.C."/>
            <person name="Suh M.K."/>
            <person name="Park S.-H."/>
            <person name="Lee J.H."/>
            <person name="Kang S.W."/>
            <person name="Park J.-E."/>
            <person name="Oh B.S."/>
            <person name="Yu S.Y."/>
            <person name="Choi S.-H."/>
            <person name="Lee D.H."/>
            <person name="Yoon H."/>
            <person name="Kim B.-Y."/>
            <person name="Lee J.H."/>
            <person name="Lee J.-S."/>
        </authorList>
    </citation>
    <scope>NUCLEOTIDE SEQUENCE [LARGE SCALE GENOMIC DNA]</scope>
    <source>
        <strain evidence="1 2">KGMB02528</strain>
    </source>
</reference>
<dbReference type="AlphaFoldDB" id="A0A7X9UBX8"/>
<dbReference type="EMBL" id="JABBCP010000002">
    <property type="protein sequence ID" value="NMF55689.1"/>
    <property type="molecule type" value="Genomic_DNA"/>
</dbReference>
<comment type="caution">
    <text evidence="1">The sequence shown here is derived from an EMBL/GenBank/DDBJ whole genome shotgun (WGS) entry which is preliminary data.</text>
</comment>
<keyword evidence="2" id="KW-1185">Reference proteome</keyword>
<evidence type="ECO:0000313" key="2">
    <source>
        <dbReference type="Proteomes" id="UP000546970"/>
    </source>
</evidence>
<evidence type="ECO:0008006" key="3">
    <source>
        <dbReference type="Google" id="ProtNLM"/>
    </source>
</evidence>
<sequence length="298" mass="31070">MAITLTELAANSTDKLVQGFTNEVVTDSFLLGAMPFDDCMTASGTSDLVYSYKRVKTPAVAAFRALGAEPAASVPKTEKKTTRVAILSNSWNMDRVAKDAASDLYELYLEESKNAIIRKFNQAFISGDTASDTDGFDGLAKALKGSSTESTSATDLSVVTQTAALAYLEELDTMLSGLMRTPDALVMGSAQRVKLNACLRAVGLGTQTMETAGRQVPSYNGIAIHEMRDGAVANGDVYACCFGLDALHGVTLSGGSAVSVTIPDWSTPGAVKSGDCELVCGIALKATKAAGVLHAKAA</sequence>
<dbReference type="Proteomes" id="UP000546970">
    <property type="component" value="Unassembled WGS sequence"/>
</dbReference>
<dbReference type="SUPFAM" id="SSF56563">
    <property type="entry name" value="Major capsid protein gp5"/>
    <property type="match status" value="1"/>
</dbReference>
<dbReference type="NCBIfam" id="NF045672">
    <property type="entry name" value="MCP_gp7_epsi_15"/>
    <property type="match status" value="1"/>
</dbReference>
<dbReference type="RefSeq" id="WP_169277315.1">
    <property type="nucleotide sequence ID" value="NZ_JABBCP010000002.1"/>
</dbReference>
<organism evidence="1 2">
    <name type="scientific">Collinsella acetigenes</name>
    <dbReference type="NCBI Taxonomy" id="2713419"/>
    <lineage>
        <taxon>Bacteria</taxon>
        <taxon>Bacillati</taxon>
        <taxon>Actinomycetota</taxon>
        <taxon>Coriobacteriia</taxon>
        <taxon>Coriobacteriales</taxon>
        <taxon>Coriobacteriaceae</taxon>
        <taxon>Collinsella</taxon>
    </lineage>
</organism>
<gene>
    <name evidence="1" type="ORF">HF320_05025</name>
</gene>
<proteinExistence type="predicted"/>
<name>A0A7X9UBX8_9ACTN</name>
<protein>
    <recommendedName>
        <fullName evidence="3">Phage capsid protein</fullName>
    </recommendedName>
</protein>
<dbReference type="InterPro" id="IPR048813">
    <property type="entry name" value="GP7-like"/>
</dbReference>